<dbReference type="EMBL" id="BAAACA010000009">
    <property type="protein sequence ID" value="GAA0588411.1"/>
    <property type="molecule type" value="Genomic_DNA"/>
</dbReference>
<organism evidence="6 7">
    <name type="scientific">Streptomyces crystallinus</name>
    <dbReference type="NCBI Taxonomy" id="68191"/>
    <lineage>
        <taxon>Bacteria</taxon>
        <taxon>Bacillati</taxon>
        <taxon>Actinomycetota</taxon>
        <taxon>Actinomycetes</taxon>
        <taxon>Kitasatosporales</taxon>
        <taxon>Streptomycetaceae</taxon>
        <taxon>Streptomyces</taxon>
    </lineage>
</organism>
<protein>
    <recommendedName>
        <fullName evidence="5">3-dehydroquinate synthase C-terminal domain-containing protein</fullName>
    </recommendedName>
</protein>
<dbReference type="Proteomes" id="UP001500668">
    <property type="component" value="Unassembled WGS sequence"/>
</dbReference>
<dbReference type="InterPro" id="IPR056179">
    <property type="entry name" value="DHQS_C"/>
</dbReference>
<keyword evidence="2" id="KW-0479">Metal-binding</keyword>
<evidence type="ECO:0000256" key="3">
    <source>
        <dbReference type="ARBA" id="ARBA00023027"/>
    </source>
</evidence>
<name>A0ABN1FDP4_9ACTN</name>
<keyword evidence="7" id="KW-1185">Reference proteome</keyword>
<evidence type="ECO:0000313" key="7">
    <source>
        <dbReference type="Proteomes" id="UP001500668"/>
    </source>
</evidence>
<keyword evidence="3" id="KW-0520">NAD</keyword>
<evidence type="ECO:0000256" key="2">
    <source>
        <dbReference type="ARBA" id="ARBA00022723"/>
    </source>
</evidence>
<comment type="cofactor">
    <cofactor evidence="1">
        <name>Co(2+)</name>
        <dbReference type="ChEBI" id="CHEBI:48828"/>
    </cofactor>
</comment>
<feature type="region of interest" description="Disordered" evidence="4">
    <location>
        <begin position="373"/>
        <end position="403"/>
    </location>
</feature>
<accession>A0ABN1FDP4</accession>
<dbReference type="SUPFAM" id="SSF56796">
    <property type="entry name" value="Dehydroquinate synthase-like"/>
    <property type="match status" value="1"/>
</dbReference>
<dbReference type="Pfam" id="PF24621">
    <property type="entry name" value="DHQS_C"/>
    <property type="match status" value="1"/>
</dbReference>
<dbReference type="InterPro" id="IPR050071">
    <property type="entry name" value="Dehydroquinate_synthase"/>
</dbReference>
<feature type="domain" description="3-dehydroquinate synthase C-terminal" evidence="5">
    <location>
        <begin position="200"/>
        <end position="306"/>
    </location>
</feature>
<reference evidence="7" key="1">
    <citation type="journal article" date="2019" name="Int. J. Syst. Evol. Microbiol.">
        <title>The Global Catalogue of Microorganisms (GCM) 10K type strain sequencing project: providing services to taxonomists for standard genome sequencing and annotation.</title>
        <authorList>
            <consortium name="The Broad Institute Genomics Platform"/>
            <consortium name="The Broad Institute Genome Sequencing Center for Infectious Disease"/>
            <person name="Wu L."/>
            <person name="Ma J."/>
        </authorList>
    </citation>
    <scope>NUCLEOTIDE SEQUENCE [LARGE SCALE GENOMIC DNA]</scope>
    <source>
        <strain evidence="7">JCM 5067</strain>
    </source>
</reference>
<dbReference type="PANTHER" id="PTHR43622">
    <property type="entry name" value="3-DEHYDROQUINATE SYNTHASE"/>
    <property type="match status" value="1"/>
</dbReference>
<proteinExistence type="predicted"/>
<evidence type="ECO:0000259" key="5">
    <source>
        <dbReference type="Pfam" id="PF24621"/>
    </source>
</evidence>
<comment type="caution">
    <text evidence="6">The sequence shown here is derived from an EMBL/GenBank/DDBJ whole genome shotgun (WGS) entry which is preliminary data.</text>
</comment>
<evidence type="ECO:0000256" key="1">
    <source>
        <dbReference type="ARBA" id="ARBA00001941"/>
    </source>
</evidence>
<dbReference type="PANTHER" id="PTHR43622:SF1">
    <property type="entry name" value="3-DEHYDROQUINATE SYNTHASE"/>
    <property type="match status" value="1"/>
</dbReference>
<dbReference type="Gene3D" id="1.20.1090.10">
    <property type="entry name" value="Dehydroquinate synthase-like - alpha domain"/>
    <property type="match status" value="1"/>
</dbReference>
<gene>
    <name evidence="6" type="ORF">GCM10010394_17040</name>
</gene>
<dbReference type="Gene3D" id="3.40.50.1970">
    <property type="match status" value="1"/>
</dbReference>
<evidence type="ECO:0000256" key="4">
    <source>
        <dbReference type="SAM" id="MobiDB-lite"/>
    </source>
</evidence>
<sequence length="403" mass="41201">MLSSSLPVASPAVAIDRSVGSGPAHFPVQIRAGSASWDELTAIARGLDADRFVVVSDQGVPTALTHRVLHHLGAAAPARWVGTSGPDGVGAEEIPSEAVIVALGGTSVLDAVGRAAAHTRRGPLLLPTTLPAALDTALSLVGPTGPRRVPVLVRAQLEFLDTLTPGAVRPGLYALVRNVLSVCPASYDQICARLRPDGRYDRSALASFIALCADARAALTCYDPLEDGPAGVFRYGHTVADALRVLGVGALRYGDAVALGLLVAARCARRTGLLDAAGEAAHRELLARWGAPDVLPAPVTAQDVLGVLRTSATGPGAHDFTAHEFTGEPDRSLGMVLLDTLGQPHVCGGHTVATVGLDTLRAGLEAVAAAEDGLVPRPGGRDRAGTRSGPAPHVPGAPGTAAW</sequence>
<evidence type="ECO:0000313" key="6">
    <source>
        <dbReference type="EMBL" id="GAA0588411.1"/>
    </source>
</evidence>